<feature type="transmembrane region" description="Helical" evidence="1">
    <location>
        <begin position="25"/>
        <end position="45"/>
    </location>
</feature>
<organism evidence="3 4">
    <name type="scientific">Candidatus Shapirobacteria bacterium CG10_big_fil_rev_8_21_14_0_10_36_6</name>
    <dbReference type="NCBI Taxonomy" id="1974886"/>
    <lineage>
        <taxon>Bacteria</taxon>
        <taxon>Candidatus Shapironibacteriota</taxon>
    </lineage>
</organism>
<dbReference type="AlphaFoldDB" id="A0A2M8L263"/>
<dbReference type="Proteomes" id="UP000229766">
    <property type="component" value="Unassembled WGS sequence"/>
</dbReference>
<feature type="domain" description="MacB-like periplasmic core" evidence="2">
    <location>
        <begin position="24"/>
        <end position="132"/>
    </location>
</feature>
<dbReference type="PANTHER" id="PTHR30572">
    <property type="entry name" value="MEMBRANE COMPONENT OF TRANSPORTER-RELATED"/>
    <property type="match status" value="1"/>
</dbReference>
<keyword evidence="1" id="KW-0472">Membrane</keyword>
<keyword evidence="1" id="KW-1133">Transmembrane helix</keyword>
<evidence type="ECO:0000313" key="4">
    <source>
        <dbReference type="Proteomes" id="UP000229766"/>
    </source>
</evidence>
<accession>A0A2M8L263</accession>
<evidence type="ECO:0000256" key="1">
    <source>
        <dbReference type="SAM" id="Phobius"/>
    </source>
</evidence>
<gene>
    <name evidence="3" type="ORF">COU93_01090</name>
</gene>
<reference evidence="4" key="1">
    <citation type="submission" date="2017-09" db="EMBL/GenBank/DDBJ databases">
        <title>Depth-based differentiation of microbial function through sediment-hosted aquifers and enrichment of novel symbionts in the deep terrestrial subsurface.</title>
        <authorList>
            <person name="Probst A.J."/>
            <person name="Ladd B."/>
            <person name="Jarett J.K."/>
            <person name="Geller-Mcgrath D.E."/>
            <person name="Sieber C.M.K."/>
            <person name="Emerson J.B."/>
            <person name="Anantharaman K."/>
            <person name="Thomas B.C."/>
            <person name="Malmstrom R."/>
            <person name="Stieglmeier M."/>
            <person name="Klingl A."/>
            <person name="Woyke T."/>
            <person name="Ryan C.M."/>
            <person name="Banfield J.F."/>
        </authorList>
    </citation>
    <scope>NUCLEOTIDE SEQUENCE [LARGE SCALE GENOMIC DNA]</scope>
</reference>
<evidence type="ECO:0000313" key="3">
    <source>
        <dbReference type="EMBL" id="PJE67010.1"/>
    </source>
</evidence>
<sequence length="135" mass="14631">MLKPSLDDLIKSSFRSILKNKGRTALTSLGIIIGVTSVILLTSIGNGLQIYINKQFESLGANTVFVAPGKIFNDQGRFSNSPSSRLVTTSFTKKDLNDLRRNLKNSTVSPNSQTIVDVSTSFANKKSVTTLGSNY</sequence>
<comment type="caution">
    <text evidence="3">The sequence shown here is derived from an EMBL/GenBank/DDBJ whole genome shotgun (WGS) entry which is preliminary data.</text>
</comment>
<proteinExistence type="predicted"/>
<dbReference type="Pfam" id="PF12704">
    <property type="entry name" value="MacB_PCD"/>
    <property type="match status" value="1"/>
</dbReference>
<evidence type="ECO:0000259" key="2">
    <source>
        <dbReference type="Pfam" id="PF12704"/>
    </source>
</evidence>
<feature type="non-terminal residue" evidence="3">
    <location>
        <position position="135"/>
    </location>
</feature>
<dbReference type="EMBL" id="PFEI01000066">
    <property type="protein sequence ID" value="PJE67010.1"/>
    <property type="molecule type" value="Genomic_DNA"/>
</dbReference>
<protein>
    <recommendedName>
        <fullName evidence="2">MacB-like periplasmic core domain-containing protein</fullName>
    </recommendedName>
</protein>
<dbReference type="InterPro" id="IPR025857">
    <property type="entry name" value="MacB_PCD"/>
</dbReference>
<keyword evidence="1" id="KW-0812">Transmembrane</keyword>
<dbReference type="GO" id="GO:0005886">
    <property type="term" value="C:plasma membrane"/>
    <property type="evidence" value="ECO:0007669"/>
    <property type="project" value="TreeGrafter"/>
</dbReference>
<dbReference type="PANTHER" id="PTHR30572:SF4">
    <property type="entry name" value="ABC TRANSPORTER PERMEASE YTRF"/>
    <property type="match status" value="1"/>
</dbReference>
<dbReference type="GO" id="GO:0022857">
    <property type="term" value="F:transmembrane transporter activity"/>
    <property type="evidence" value="ECO:0007669"/>
    <property type="project" value="TreeGrafter"/>
</dbReference>
<dbReference type="InterPro" id="IPR050250">
    <property type="entry name" value="Macrolide_Exporter_MacB"/>
</dbReference>
<name>A0A2M8L263_9BACT</name>